<dbReference type="InterPro" id="IPR036513">
    <property type="entry name" value="STAS_dom_sf"/>
</dbReference>
<dbReference type="PATRIC" id="fig|1637975.4.peg.3001"/>
<dbReference type="SUPFAM" id="SSF52091">
    <property type="entry name" value="SpoIIaa-like"/>
    <property type="match status" value="1"/>
</dbReference>
<dbReference type="RefSeq" id="WP_053477550.1">
    <property type="nucleotide sequence ID" value="NZ_CP041305.1"/>
</dbReference>
<organism evidence="6 7">
    <name type="scientific">Cytobacillus solani</name>
    <dbReference type="NCBI Taxonomy" id="1637975"/>
    <lineage>
        <taxon>Bacteria</taxon>
        <taxon>Bacillati</taxon>
        <taxon>Bacillota</taxon>
        <taxon>Bacilli</taxon>
        <taxon>Bacillales</taxon>
        <taxon>Bacillaceae</taxon>
        <taxon>Cytobacillus</taxon>
    </lineage>
</organism>
<name>A0A0Q3VKG4_9BACI</name>
<comment type="similarity">
    <text evidence="1 4">Belongs to the anti-sigma-factor antagonist family.</text>
</comment>
<dbReference type="EMBL" id="LJIX01000006">
    <property type="protein sequence ID" value="KQL21935.1"/>
    <property type="molecule type" value="Genomic_DNA"/>
</dbReference>
<dbReference type="InterPro" id="IPR003658">
    <property type="entry name" value="Anti-sigma_ant"/>
</dbReference>
<reference evidence="6 7" key="1">
    <citation type="submission" date="2015-09" db="EMBL/GenBank/DDBJ databases">
        <title>Genome sequencing project for genomic taxonomy and phylogenomics of Bacillus-like bacteria.</title>
        <authorList>
            <person name="Liu B."/>
            <person name="Wang J."/>
            <person name="Zhu Y."/>
            <person name="Liu G."/>
            <person name="Chen Q."/>
            <person name="Chen Z."/>
            <person name="Lan J."/>
            <person name="Che J."/>
            <person name="Ge C."/>
            <person name="Shi H."/>
            <person name="Pan Z."/>
            <person name="Liu X."/>
        </authorList>
    </citation>
    <scope>NUCLEOTIDE SEQUENCE [LARGE SCALE GENOMIC DNA]</scope>
    <source>
        <strain evidence="6 7">FJAT-18043</strain>
    </source>
</reference>
<comment type="function">
    <text evidence="3">Positive regulator of sigma-B activity. Non-phosphorylated RsbV binds to RsbW, preventing its association with sigma-B. When phosphorylated, releases RsbW, which is then free to complex with and inactivate sigma-B.</text>
</comment>
<dbReference type="PANTHER" id="PTHR33495">
    <property type="entry name" value="ANTI-SIGMA FACTOR ANTAGONIST TM_1081-RELATED-RELATED"/>
    <property type="match status" value="1"/>
</dbReference>
<evidence type="ECO:0000259" key="5">
    <source>
        <dbReference type="PROSITE" id="PS50801"/>
    </source>
</evidence>
<feature type="domain" description="STAS" evidence="5">
    <location>
        <begin position="1"/>
        <end position="108"/>
    </location>
</feature>
<protein>
    <recommendedName>
        <fullName evidence="4">Anti-sigma factor antagonist</fullName>
    </recommendedName>
</protein>
<proteinExistence type="inferred from homology"/>
<gene>
    <name evidence="6" type="ORF">AN957_15505</name>
</gene>
<evidence type="ECO:0000256" key="3">
    <source>
        <dbReference type="ARBA" id="ARBA00024670"/>
    </source>
</evidence>
<dbReference type="Gene3D" id="3.30.750.24">
    <property type="entry name" value="STAS domain"/>
    <property type="match status" value="1"/>
</dbReference>
<keyword evidence="2" id="KW-0597">Phosphoprotein</keyword>
<dbReference type="Pfam" id="PF01740">
    <property type="entry name" value="STAS"/>
    <property type="match status" value="1"/>
</dbReference>
<dbReference type="STRING" id="1637975.AN957_15505"/>
<dbReference type="InterPro" id="IPR002645">
    <property type="entry name" value="STAS_dom"/>
</dbReference>
<dbReference type="Proteomes" id="UP000050996">
    <property type="component" value="Unassembled WGS sequence"/>
</dbReference>
<dbReference type="PROSITE" id="PS50801">
    <property type="entry name" value="STAS"/>
    <property type="match status" value="1"/>
</dbReference>
<evidence type="ECO:0000256" key="2">
    <source>
        <dbReference type="ARBA" id="ARBA00022553"/>
    </source>
</evidence>
<dbReference type="PANTHER" id="PTHR33495:SF9">
    <property type="entry name" value="ANTI-SIGMA-B FACTOR ANTAGONIST"/>
    <property type="match status" value="1"/>
</dbReference>
<comment type="caution">
    <text evidence="6">The sequence shown here is derived from an EMBL/GenBank/DDBJ whole genome shotgun (WGS) entry which is preliminary data.</text>
</comment>
<dbReference type="GO" id="GO:0043856">
    <property type="term" value="F:anti-sigma factor antagonist activity"/>
    <property type="evidence" value="ECO:0007669"/>
    <property type="project" value="InterPro"/>
</dbReference>
<accession>A0A0Q3VKG4</accession>
<evidence type="ECO:0000256" key="1">
    <source>
        <dbReference type="ARBA" id="ARBA00009013"/>
    </source>
</evidence>
<dbReference type="NCBIfam" id="TIGR00377">
    <property type="entry name" value="ant_ant_sig"/>
    <property type="match status" value="1"/>
</dbReference>
<evidence type="ECO:0000256" key="4">
    <source>
        <dbReference type="RuleBase" id="RU003749"/>
    </source>
</evidence>
<dbReference type="CDD" id="cd07043">
    <property type="entry name" value="STAS_anti-anti-sigma_factors"/>
    <property type="match status" value="1"/>
</dbReference>
<dbReference type="AlphaFoldDB" id="A0A0Q3VKG4"/>
<evidence type="ECO:0000313" key="6">
    <source>
        <dbReference type="EMBL" id="KQL21935.1"/>
    </source>
</evidence>
<evidence type="ECO:0000313" key="7">
    <source>
        <dbReference type="Proteomes" id="UP000050996"/>
    </source>
</evidence>
<keyword evidence="7" id="KW-1185">Reference proteome</keyword>
<sequence>MNINKQYKEKEVLVFVEGEIDAFTAPKLREELWHLSEKENATVTINLKEVTYLDSTGLGVFVGLFKRLNSNNGELKLIELSNRLYKLFEMTGLINIMDICVNSEDGGR</sequence>